<dbReference type="eggNOG" id="COG2267">
    <property type="taxonomic scope" value="Bacteria"/>
</dbReference>
<evidence type="ECO:0000256" key="3">
    <source>
        <dbReference type="ARBA" id="ARBA00022824"/>
    </source>
</evidence>
<dbReference type="InterPro" id="IPR052374">
    <property type="entry name" value="SERAC1"/>
</dbReference>
<dbReference type="PANTHER" id="PTHR48182:SF2">
    <property type="entry name" value="PROTEIN SERAC1"/>
    <property type="match status" value="1"/>
</dbReference>
<gene>
    <name evidence="6" type="ORF">CY0110_26478</name>
</gene>
<dbReference type="Gene3D" id="3.40.50.1820">
    <property type="entry name" value="alpha/beta hydrolase"/>
    <property type="match status" value="1"/>
</dbReference>
<evidence type="ECO:0000256" key="4">
    <source>
        <dbReference type="ARBA" id="ARBA00023136"/>
    </source>
</evidence>
<organism evidence="6 7">
    <name type="scientific">Crocosphaera chwakensis CCY0110</name>
    <dbReference type="NCBI Taxonomy" id="391612"/>
    <lineage>
        <taxon>Bacteria</taxon>
        <taxon>Bacillati</taxon>
        <taxon>Cyanobacteriota</taxon>
        <taxon>Cyanophyceae</taxon>
        <taxon>Oscillatoriophycideae</taxon>
        <taxon>Chroococcales</taxon>
        <taxon>Aphanothecaceae</taxon>
        <taxon>Crocosphaera</taxon>
        <taxon>Crocosphaera chwakensis</taxon>
    </lineage>
</organism>
<dbReference type="RefSeq" id="WP_008275298.1">
    <property type="nucleotide sequence ID" value="NZ_AAXW01000012.1"/>
</dbReference>
<accession>A3IPI0</accession>
<comment type="caution">
    <text evidence="6">The sequence shown here is derived from an EMBL/GenBank/DDBJ whole genome shotgun (WGS) entry which is preliminary data.</text>
</comment>
<feature type="compositionally biased region" description="Basic and acidic residues" evidence="5">
    <location>
        <begin position="325"/>
        <end position="340"/>
    </location>
</feature>
<evidence type="ECO:0000313" key="6">
    <source>
        <dbReference type="EMBL" id="EAZ91745.1"/>
    </source>
</evidence>
<feature type="compositionally biased region" description="Low complexity" evidence="5">
    <location>
        <begin position="306"/>
        <end position="317"/>
    </location>
</feature>
<dbReference type="Proteomes" id="UP000003781">
    <property type="component" value="Unassembled WGS sequence"/>
</dbReference>
<evidence type="ECO:0008006" key="8">
    <source>
        <dbReference type="Google" id="ProtNLM"/>
    </source>
</evidence>
<evidence type="ECO:0000313" key="7">
    <source>
        <dbReference type="Proteomes" id="UP000003781"/>
    </source>
</evidence>
<keyword evidence="7" id="KW-1185">Reference proteome</keyword>
<name>A3IPI0_9CHRO</name>
<protein>
    <recommendedName>
        <fullName evidence="8">DUF676 domain-containing protein</fullName>
    </recommendedName>
</protein>
<dbReference type="InterPro" id="IPR029058">
    <property type="entry name" value="AB_hydrolase_fold"/>
</dbReference>
<keyword evidence="3" id="KW-0256">Endoplasmic reticulum</keyword>
<comment type="subcellular location">
    <subcellularLocation>
        <location evidence="1">Endoplasmic reticulum</location>
    </subcellularLocation>
    <subcellularLocation>
        <location evidence="2">Membrane</location>
    </subcellularLocation>
</comment>
<proteinExistence type="predicted"/>
<dbReference type="OrthoDB" id="503948at2"/>
<dbReference type="AlphaFoldDB" id="A3IPI0"/>
<evidence type="ECO:0000256" key="5">
    <source>
        <dbReference type="SAM" id="MobiDB-lite"/>
    </source>
</evidence>
<feature type="region of interest" description="Disordered" evidence="5">
    <location>
        <begin position="306"/>
        <end position="340"/>
    </location>
</feature>
<dbReference type="GO" id="GO:0016020">
    <property type="term" value="C:membrane"/>
    <property type="evidence" value="ECO:0007669"/>
    <property type="project" value="UniProtKB-SubCell"/>
</dbReference>
<evidence type="ECO:0000256" key="2">
    <source>
        <dbReference type="ARBA" id="ARBA00004370"/>
    </source>
</evidence>
<sequence length="340" mass="38964">MTNTIGENRLGLLPITNQDNSECQGHIVFVHGLMGHPITTWYPKIKMDQDFKKNKYKNINDDIDSKAFWDNHFHTLEFWPNWLAKERPDMKIWSYGYNANFRGDTLSILETGSNLRSRIENKELAEKPIIFIAYSLGGIIVKQMLQTAFTLKDNSLENQQIINIPKGIVFLATPHTEPSLSKFVKQFEGLPVAQQAIQIATSFISASQFVNALRNEQDKLTETNLFYKNNHKSLNIRTKAFYEKNPINGLMIVEKDEADPGILGEEPTVAEDTDHETIAKPESWNPNNIIQETLLSLINKVIKSHSTYPSSSPTRPRINLPHNQYESRENSETKNPHWTL</sequence>
<dbReference type="PANTHER" id="PTHR48182">
    <property type="entry name" value="PROTEIN SERAC1"/>
    <property type="match status" value="1"/>
</dbReference>
<dbReference type="EMBL" id="AAXW01000012">
    <property type="protein sequence ID" value="EAZ91745.1"/>
    <property type="molecule type" value="Genomic_DNA"/>
</dbReference>
<keyword evidence="4" id="KW-0472">Membrane</keyword>
<dbReference type="SUPFAM" id="SSF53474">
    <property type="entry name" value="alpha/beta-Hydrolases"/>
    <property type="match status" value="1"/>
</dbReference>
<reference evidence="6 7" key="1">
    <citation type="submission" date="2007-03" db="EMBL/GenBank/DDBJ databases">
        <authorList>
            <person name="Stal L."/>
            <person name="Ferriera S."/>
            <person name="Johnson J."/>
            <person name="Kravitz S."/>
            <person name="Beeson K."/>
            <person name="Sutton G."/>
            <person name="Rogers Y.-H."/>
            <person name="Friedman R."/>
            <person name="Frazier M."/>
            <person name="Venter J.C."/>
        </authorList>
    </citation>
    <scope>NUCLEOTIDE SEQUENCE [LARGE SCALE GENOMIC DNA]</scope>
    <source>
        <strain evidence="6 7">CCY0110</strain>
    </source>
</reference>
<evidence type="ECO:0000256" key="1">
    <source>
        <dbReference type="ARBA" id="ARBA00004240"/>
    </source>
</evidence>